<sequence>MLNDMKMKSHVSLSYNEPQAQSVVKEAMIKKLKSHNITPTQQRVEIATILFEKPQHLSAEQVLSKVNGNAAVSKATVYNTLGLFARKGLVHEVVVDPSKVFYDSNVTKHHHFYNLDTGVLTDIELDAINLTAMPDLPMGTKSVGVDVIIRVRNA</sequence>
<dbReference type="SUPFAM" id="SSF46785">
    <property type="entry name" value="Winged helix' DNA-binding domain"/>
    <property type="match status" value="1"/>
</dbReference>
<dbReference type="GO" id="GO:0045892">
    <property type="term" value="P:negative regulation of DNA-templated transcription"/>
    <property type="evidence" value="ECO:0007669"/>
    <property type="project" value="TreeGrafter"/>
</dbReference>
<protein>
    <submittedName>
        <fullName evidence="1">Iron-responsive regulator Irr</fullName>
    </submittedName>
</protein>
<gene>
    <name evidence="1" type="ORF">MNBD_GAMMA22-2230</name>
</gene>
<dbReference type="Gene3D" id="1.10.10.10">
    <property type="entry name" value="Winged helix-like DNA-binding domain superfamily/Winged helix DNA-binding domain"/>
    <property type="match status" value="1"/>
</dbReference>
<dbReference type="InterPro" id="IPR002481">
    <property type="entry name" value="FUR"/>
</dbReference>
<dbReference type="GO" id="GO:1900376">
    <property type="term" value="P:regulation of secondary metabolite biosynthetic process"/>
    <property type="evidence" value="ECO:0007669"/>
    <property type="project" value="TreeGrafter"/>
</dbReference>
<dbReference type="AlphaFoldDB" id="A0A3B0ZZG2"/>
<dbReference type="EMBL" id="UOFS01000033">
    <property type="protein sequence ID" value="VAW97171.1"/>
    <property type="molecule type" value="Genomic_DNA"/>
</dbReference>
<proteinExistence type="predicted"/>
<reference evidence="1" key="1">
    <citation type="submission" date="2018-06" db="EMBL/GenBank/DDBJ databases">
        <authorList>
            <person name="Zhirakovskaya E."/>
        </authorList>
    </citation>
    <scope>NUCLEOTIDE SEQUENCE</scope>
</reference>
<dbReference type="Pfam" id="PF01475">
    <property type="entry name" value="FUR"/>
    <property type="match status" value="1"/>
</dbReference>
<dbReference type="InterPro" id="IPR036390">
    <property type="entry name" value="WH_DNA-bd_sf"/>
</dbReference>
<organism evidence="1">
    <name type="scientific">hydrothermal vent metagenome</name>
    <dbReference type="NCBI Taxonomy" id="652676"/>
    <lineage>
        <taxon>unclassified sequences</taxon>
        <taxon>metagenomes</taxon>
        <taxon>ecological metagenomes</taxon>
    </lineage>
</organism>
<dbReference type="PANTHER" id="PTHR33202">
    <property type="entry name" value="ZINC UPTAKE REGULATION PROTEIN"/>
    <property type="match status" value="1"/>
</dbReference>
<name>A0A3B0ZZG2_9ZZZZ</name>
<dbReference type="GO" id="GO:0008270">
    <property type="term" value="F:zinc ion binding"/>
    <property type="evidence" value="ECO:0007669"/>
    <property type="project" value="TreeGrafter"/>
</dbReference>
<accession>A0A3B0ZZG2</accession>
<dbReference type="InterPro" id="IPR036388">
    <property type="entry name" value="WH-like_DNA-bd_sf"/>
</dbReference>
<dbReference type="CDD" id="cd07153">
    <property type="entry name" value="Fur_like"/>
    <property type="match status" value="1"/>
</dbReference>
<evidence type="ECO:0000313" key="1">
    <source>
        <dbReference type="EMBL" id="VAW97171.1"/>
    </source>
</evidence>
<dbReference type="GO" id="GO:0000976">
    <property type="term" value="F:transcription cis-regulatory region binding"/>
    <property type="evidence" value="ECO:0007669"/>
    <property type="project" value="TreeGrafter"/>
</dbReference>
<dbReference type="GO" id="GO:0003700">
    <property type="term" value="F:DNA-binding transcription factor activity"/>
    <property type="evidence" value="ECO:0007669"/>
    <property type="project" value="InterPro"/>
</dbReference>
<dbReference type="PANTHER" id="PTHR33202:SF7">
    <property type="entry name" value="FERRIC UPTAKE REGULATION PROTEIN"/>
    <property type="match status" value="1"/>
</dbReference>